<dbReference type="SMART" id="SM01387">
    <property type="entry name" value="Ribosomal_S15"/>
    <property type="match status" value="1"/>
</dbReference>
<sequence>MALSKDEKQNIINMFALHEGDTGSPEVQVAILTEEIERLSEHLKDHKKDSHSRRGLLQKVGKRRRLLQYLQENESERYNAFSKKIKI</sequence>
<evidence type="ECO:0000256" key="6">
    <source>
        <dbReference type="RuleBase" id="RU004524"/>
    </source>
</evidence>
<evidence type="ECO:0000256" key="2">
    <source>
        <dbReference type="ARBA" id="ARBA00023274"/>
    </source>
</evidence>
<dbReference type="GO" id="GO:0019843">
    <property type="term" value="F:rRNA binding"/>
    <property type="evidence" value="ECO:0007669"/>
    <property type="project" value="UniProtKB-UniRule"/>
</dbReference>
<comment type="similarity">
    <text evidence="4 5">Belongs to the universal ribosomal protein uS15 family.</text>
</comment>
<dbReference type="PROSITE" id="PS00362">
    <property type="entry name" value="RIBOSOMAL_S15"/>
    <property type="match status" value="1"/>
</dbReference>
<comment type="function">
    <text evidence="4 6">One of the primary rRNA binding proteins, it binds directly to 16S rRNA where it helps nucleate assembly of the platform of the 30S subunit by binding and bridging several RNA helices of the 16S rRNA.</text>
</comment>
<dbReference type="PATRIC" id="fig|1619089.3.peg.187"/>
<dbReference type="PANTHER" id="PTHR23321:SF26">
    <property type="entry name" value="SMALL RIBOSOMAL SUBUNIT PROTEIN US15M"/>
    <property type="match status" value="1"/>
</dbReference>
<dbReference type="CDD" id="cd00353">
    <property type="entry name" value="Ribosomal_S15p_S13e"/>
    <property type="match status" value="1"/>
</dbReference>
<gene>
    <name evidence="4" type="primary">rpsO</name>
    <name evidence="7" type="ORF">UR34_C0002G0086</name>
</gene>
<evidence type="ECO:0000256" key="4">
    <source>
        <dbReference type="HAMAP-Rule" id="MF_01343"/>
    </source>
</evidence>
<dbReference type="Gene3D" id="1.10.287.10">
    <property type="entry name" value="S15/NS1, RNA-binding"/>
    <property type="match status" value="1"/>
</dbReference>
<organism evidence="7 8">
    <name type="scientific">candidate division WS6 bacterium GW2011_GWC1_33_20</name>
    <dbReference type="NCBI Taxonomy" id="1619089"/>
    <lineage>
        <taxon>Bacteria</taxon>
        <taxon>Candidatus Dojkabacteria</taxon>
    </lineage>
</organism>
<dbReference type="Gene3D" id="6.10.250.3130">
    <property type="match status" value="1"/>
</dbReference>
<dbReference type="PANTHER" id="PTHR23321">
    <property type="entry name" value="RIBOSOMAL PROTEIN S15, BACTERIAL AND ORGANELLAR"/>
    <property type="match status" value="1"/>
</dbReference>
<accession>A0A0F9ZKD1</accession>
<dbReference type="InterPro" id="IPR000589">
    <property type="entry name" value="Ribosomal_uS15"/>
</dbReference>
<dbReference type="GO" id="GO:0022627">
    <property type="term" value="C:cytosolic small ribosomal subunit"/>
    <property type="evidence" value="ECO:0007669"/>
    <property type="project" value="TreeGrafter"/>
</dbReference>
<keyword evidence="2 4" id="KW-0687">Ribonucleoprotein</keyword>
<dbReference type="Pfam" id="PF00312">
    <property type="entry name" value="Ribosomal_S15"/>
    <property type="match status" value="1"/>
</dbReference>
<evidence type="ECO:0000313" key="7">
    <source>
        <dbReference type="EMBL" id="KKP44583.1"/>
    </source>
</evidence>
<proteinExistence type="inferred from homology"/>
<dbReference type="InterPro" id="IPR009068">
    <property type="entry name" value="uS15_NS1_RNA-bd_sf"/>
</dbReference>
<comment type="function">
    <text evidence="4">Forms an intersubunit bridge (bridge B4) with the 23S rRNA of the 50S subunit in the ribosome.</text>
</comment>
<keyword evidence="4 6" id="KW-0694">RNA-binding</keyword>
<dbReference type="EMBL" id="LBOV01000002">
    <property type="protein sequence ID" value="KKP44583.1"/>
    <property type="molecule type" value="Genomic_DNA"/>
</dbReference>
<dbReference type="InterPro" id="IPR005290">
    <property type="entry name" value="Ribosomal_uS15_bac-type"/>
</dbReference>
<evidence type="ECO:0000256" key="1">
    <source>
        <dbReference type="ARBA" id="ARBA00022980"/>
    </source>
</evidence>
<dbReference type="HAMAP" id="MF_01343_B">
    <property type="entry name" value="Ribosomal_uS15_B"/>
    <property type="match status" value="1"/>
</dbReference>
<name>A0A0F9ZKD1_9BACT</name>
<dbReference type="SUPFAM" id="SSF47060">
    <property type="entry name" value="S15/NS1 RNA-binding domain"/>
    <property type="match status" value="1"/>
</dbReference>
<dbReference type="AlphaFoldDB" id="A0A0F9ZKD1"/>
<evidence type="ECO:0000256" key="5">
    <source>
        <dbReference type="RuleBase" id="RU003919"/>
    </source>
</evidence>
<dbReference type="NCBIfam" id="TIGR00952">
    <property type="entry name" value="S15_bact"/>
    <property type="match status" value="1"/>
</dbReference>
<keyword evidence="1 4" id="KW-0689">Ribosomal protein</keyword>
<protein>
    <recommendedName>
        <fullName evidence="4">Small ribosomal subunit protein uS15</fullName>
    </recommendedName>
</protein>
<comment type="caution">
    <text evidence="7">The sequence shown here is derived from an EMBL/GenBank/DDBJ whole genome shotgun (WGS) entry which is preliminary data.</text>
</comment>
<keyword evidence="4 6" id="KW-0699">rRNA-binding</keyword>
<dbReference type="Proteomes" id="UP000034302">
    <property type="component" value="Unassembled WGS sequence"/>
</dbReference>
<dbReference type="GO" id="GO:0003735">
    <property type="term" value="F:structural constituent of ribosome"/>
    <property type="evidence" value="ECO:0007669"/>
    <property type="project" value="InterPro"/>
</dbReference>
<reference evidence="7 8" key="1">
    <citation type="journal article" date="2015" name="Nature">
        <title>rRNA introns, odd ribosomes, and small enigmatic genomes across a large radiation of phyla.</title>
        <authorList>
            <person name="Brown C.T."/>
            <person name="Hug L.A."/>
            <person name="Thomas B.C."/>
            <person name="Sharon I."/>
            <person name="Castelle C.J."/>
            <person name="Singh A."/>
            <person name="Wilkins M.J."/>
            <person name="Williams K.H."/>
            <person name="Banfield J.F."/>
        </authorList>
    </citation>
    <scope>NUCLEOTIDE SEQUENCE [LARGE SCALE GENOMIC DNA]</scope>
</reference>
<evidence type="ECO:0000313" key="8">
    <source>
        <dbReference type="Proteomes" id="UP000034302"/>
    </source>
</evidence>
<evidence type="ECO:0000256" key="3">
    <source>
        <dbReference type="ARBA" id="ARBA00064542"/>
    </source>
</evidence>
<dbReference type="GO" id="GO:0006412">
    <property type="term" value="P:translation"/>
    <property type="evidence" value="ECO:0007669"/>
    <property type="project" value="UniProtKB-UniRule"/>
</dbReference>
<comment type="subunit">
    <text evidence="3 4">Part of the 30S ribosomal subunit. Forms a bridge to the 50S subunit in the 70S ribosome, contacting the 23S rRNA.</text>
</comment>
<dbReference type="FunFam" id="1.10.287.10:FF:000002">
    <property type="entry name" value="30S ribosomal protein S15"/>
    <property type="match status" value="1"/>
</dbReference>